<dbReference type="PANTHER" id="PTHR43798">
    <property type="entry name" value="MONOACYLGLYCEROL LIPASE"/>
    <property type="match status" value="1"/>
</dbReference>
<evidence type="ECO:0000256" key="1">
    <source>
        <dbReference type="SAM" id="MobiDB-lite"/>
    </source>
</evidence>
<keyword evidence="3" id="KW-0378">Hydrolase</keyword>
<dbReference type="Proteomes" id="UP000640489">
    <property type="component" value="Unassembled WGS sequence"/>
</dbReference>
<dbReference type="InterPro" id="IPR029058">
    <property type="entry name" value="AB_hydrolase_fold"/>
</dbReference>
<dbReference type="SUPFAM" id="SSF53474">
    <property type="entry name" value="alpha/beta-Hydrolases"/>
    <property type="match status" value="1"/>
</dbReference>
<feature type="region of interest" description="Disordered" evidence="1">
    <location>
        <begin position="28"/>
        <end position="50"/>
    </location>
</feature>
<protein>
    <submittedName>
        <fullName evidence="3">Alpha/beta hydrolase</fullName>
    </submittedName>
</protein>
<dbReference type="Gene3D" id="3.40.50.1820">
    <property type="entry name" value="alpha/beta hydrolase"/>
    <property type="match status" value="1"/>
</dbReference>
<dbReference type="PROSITE" id="PS51257">
    <property type="entry name" value="PROKAR_LIPOPROTEIN"/>
    <property type="match status" value="1"/>
</dbReference>
<feature type="compositionally biased region" description="Low complexity" evidence="1">
    <location>
        <begin position="35"/>
        <end position="50"/>
    </location>
</feature>
<name>A0A930YGK5_9ACTN</name>
<comment type="caution">
    <text evidence="3">The sequence shown here is derived from an EMBL/GenBank/DDBJ whole genome shotgun (WGS) entry which is preliminary data.</text>
</comment>
<evidence type="ECO:0000259" key="2">
    <source>
        <dbReference type="Pfam" id="PF12697"/>
    </source>
</evidence>
<feature type="domain" description="AB hydrolase-1" evidence="2">
    <location>
        <begin position="79"/>
        <end position="313"/>
    </location>
</feature>
<reference evidence="3" key="1">
    <citation type="submission" date="2020-11" db="EMBL/GenBank/DDBJ databases">
        <title>Nocardioides sp. nov., isolated from Soil of Cynanchum wilfordii Hemsley rhizosphere.</title>
        <authorList>
            <person name="Lee J.-S."/>
            <person name="Suh M.K."/>
            <person name="Kim J.-S."/>
        </authorList>
    </citation>
    <scope>NUCLEOTIDE SEQUENCE</scope>
    <source>
        <strain evidence="3">KCTC 19275</strain>
    </source>
</reference>
<dbReference type="EMBL" id="JADKPN010000001">
    <property type="protein sequence ID" value="MBF4762029.1"/>
    <property type="molecule type" value="Genomic_DNA"/>
</dbReference>
<sequence length="323" mass="34151">MTTRSYDVLGRSVAVAVTVLLVAGCSGDGSSGPVTSDSATTPSPTADDASTDLILDVPIGERSIHVTCFGPEQEGVPTVLFESGGGAPSDAWDRVVDLMAPTRRVCSYDRAGLGGSPAAPEKRRTTEDLVDDLEATLAGAGVEGPLVLVSWSIGVLPLVTYTDRHRPDVEGVVLVDPRPPRASARFLAALPPPRKGEPEPVRIWRDEDLGSFEHDPSLNPEHLDITACYDEANALLDPPGPFFGDLPLVLLSASGTPQAAFGDLPPRLRKEFERIHSEEQHALADESTNGRYEVVSQSGHEIPADQPQAIVDAVEDVLAAVSG</sequence>
<proteinExistence type="predicted"/>
<dbReference type="RefSeq" id="WP_194705190.1">
    <property type="nucleotide sequence ID" value="NZ_JADKPN010000001.1"/>
</dbReference>
<dbReference type="AlphaFoldDB" id="A0A930YGK5"/>
<accession>A0A930YGK5</accession>
<evidence type="ECO:0000313" key="4">
    <source>
        <dbReference type="Proteomes" id="UP000640489"/>
    </source>
</evidence>
<dbReference type="InterPro" id="IPR050266">
    <property type="entry name" value="AB_hydrolase_sf"/>
</dbReference>
<dbReference type="Pfam" id="PF12697">
    <property type="entry name" value="Abhydrolase_6"/>
    <property type="match status" value="1"/>
</dbReference>
<evidence type="ECO:0000313" key="3">
    <source>
        <dbReference type="EMBL" id="MBF4762029.1"/>
    </source>
</evidence>
<dbReference type="GO" id="GO:0016020">
    <property type="term" value="C:membrane"/>
    <property type="evidence" value="ECO:0007669"/>
    <property type="project" value="TreeGrafter"/>
</dbReference>
<keyword evidence="4" id="KW-1185">Reference proteome</keyword>
<dbReference type="PANTHER" id="PTHR43798:SF33">
    <property type="entry name" value="HYDROLASE, PUTATIVE (AFU_ORTHOLOGUE AFUA_2G14860)-RELATED"/>
    <property type="match status" value="1"/>
</dbReference>
<dbReference type="GO" id="GO:0016787">
    <property type="term" value="F:hydrolase activity"/>
    <property type="evidence" value="ECO:0007669"/>
    <property type="project" value="UniProtKB-KW"/>
</dbReference>
<gene>
    <name evidence="3" type="ORF">ISU07_02725</name>
</gene>
<organism evidence="3 4">
    <name type="scientific">Nocardioides islandensis</name>
    <dbReference type="NCBI Taxonomy" id="433663"/>
    <lineage>
        <taxon>Bacteria</taxon>
        <taxon>Bacillati</taxon>
        <taxon>Actinomycetota</taxon>
        <taxon>Actinomycetes</taxon>
        <taxon>Propionibacteriales</taxon>
        <taxon>Nocardioidaceae</taxon>
        <taxon>Nocardioides</taxon>
    </lineage>
</organism>
<dbReference type="InterPro" id="IPR000073">
    <property type="entry name" value="AB_hydrolase_1"/>
</dbReference>